<sequence length="477" mass="53981">MSAGKAYVERLRDGRQVWLNGELIKDLPSHPDFQGTVRSVAELMDLQEHPEIGPQLTYLTETGHRANLAFLIPESKEDVYRRSRSFKLWSEATFGVMSRVSGAYRSQVAGFYAGRDALRDDVPGFDEKITRYYTELRDRDLLLTSAGHDPQIDRTKLATELGDLYTAVRIVRETEEGIVVRGAKMIATGGPYMDEIIISPLAKKSQEEKHYALLFFIPVNNPGVHLICRESFAQTNEEDYPLSSRYDEMDAVVVFDDALIPWERVLIKEDPDALWKLRTNPYLGAIGLHENIVRFVSKLEFVAAVGNELADSIGIKKFPHVREKLAELFFQLESIKALLQAAEHRSFQYGNGKWAPDMKPMNTAKNLGNRYYPRALELVQLLTGAGVLQAPSTLADLRGPLGEMLKLYYKGADRGPVERLNLLKLTWELVGSPLGARHELYERFYAGDPARTYAGQYLDYDKQPLIDKARAHWAAGR</sequence>
<evidence type="ECO:0000313" key="7">
    <source>
        <dbReference type="Proteomes" id="UP001469365"/>
    </source>
</evidence>
<dbReference type="PIRSF" id="PIRSF000331">
    <property type="entry name" value="HpaA_HpaB"/>
    <property type="match status" value="1"/>
</dbReference>
<dbReference type="Gene3D" id="1.10.3140.10">
    <property type="entry name" value="4-hydroxybutyryl-coa dehydratase, domain 1"/>
    <property type="match status" value="1"/>
</dbReference>
<accession>A0ABU9DTN6</accession>
<evidence type="ECO:0000259" key="4">
    <source>
        <dbReference type="Pfam" id="PF03241"/>
    </source>
</evidence>
<proteinExistence type="predicted"/>
<dbReference type="EMBL" id="JBBPCC010000027">
    <property type="protein sequence ID" value="MEK8132246.1"/>
    <property type="molecule type" value="Genomic_DNA"/>
</dbReference>
<dbReference type="InterPro" id="IPR024674">
    <property type="entry name" value="HpaB/PvcC/4-BUDH_N"/>
</dbReference>
<dbReference type="PANTHER" id="PTHR36117">
    <property type="entry name" value="4-HYDROXYPHENYLACETATE 3-MONOOXYGENASE-RELATED"/>
    <property type="match status" value="1"/>
</dbReference>
<dbReference type="SUPFAM" id="SSF47203">
    <property type="entry name" value="Acyl-CoA dehydrogenase C-terminal domain-like"/>
    <property type="match status" value="1"/>
</dbReference>
<dbReference type="Gene3D" id="2.40.110.10">
    <property type="entry name" value="Butyryl-CoA Dehydrogenase, subunit A, domain 2"/>
    <property type="match status" value="1"/>
</dbReference>
<evidence type="ECO:0000256" key="2">
    <source>
        <dbReference type="ARBA" id="ARBA00022827"/>
    </source>
</evidence>
<dbReference type="SUPFAM" id="SSF56645">
    <property type="entry name" value="Acyl-CoA dehydrogenase NM domain-like"/>
    <property type="match status" value="1"/>
</dbReference>
<evidence type="ECO:0000256" key="3">
    <source>
        <dbReference type="ARBA" id="ARBA00023002"/>
    </source>
</evidence>
<keyword evidence="7" id="KW-1185">Reference proteome</keyword>
<dbReference type="Gene3D" id="1.20.140.10">
    <property type="entry name" value="Butyryl-CoA Dehydrogenase, subunit A, domain 3"/>
    <property type="match status" value="1"/>
</dbReference>
<dbReference type="InterPro" id="IPR024719">
    <property type="entry name" value="HpaB/PvcC/4-BUDH_C"/>
</dbReference>
<keyword evidence="3" id="KW-0560">Oxidoreductase</keyword>
<reference evidence="6 7" key="1">
    <citation type="submission" date="2024-04" db="EMBL/GenBank/DDBJ databases">
        <title>draft genome sequnece of Paenibacillus filicis.</title>
        <authorList>
            <person name="Kim D.-U."/>
        </authorList>
    </citation>
    <scope>NUCLEOTIDE SEQUENCE [LARGE SCALE GENOMIC DNA]</scope>
    <source>
        <strain evidence="6 7">KACC14197</strain>
    </source>
</reference>
<name>A0ABU9DTN6_9BACL</name>
<dbReference type="Pfam" id="PF11794">
    <property type="entry name" value="HpaB_N"/>
    <property type="match status" value="1"/>
</dbReference>
<dbReference type="Pfam" id="PF03241">
    <property type="entry name" value="HpaB"/>
    <property type="match status" value="1"/>
</dbReference>
<feature type="domain" description="HpaB/PvcC/4-BUDH C-terminal" evidence="4">
    <location>
        <begin position="289"/>
        <end position="470"/>
    </location>
</feature>
<organism evidence="6 7">
    <name type="scientific">Paenibacillus filicis</name>
    <dbReference type="NCBI Taxonomy" id="669464"/>
    <lineage>
        <taxon>Bacteria</taxon>
        <taxon>Bacillati</taxon>
        <taxon>Bacillota</taxon>
        <taxon>Bacilli</taxon>
        <taxon>Bacillales</taxon>
        <taxon>Paenibacillaceae</taxon>
        <taxon>Paenibacillus</taxon>
    </lineage>
</organism>
<evidence type="ECO:0000259" key="5">
    <source>
        <dbReference type="Pfam" id="PF11794"/>
    </source>
</evidence>
<keyword evidence="1" id="KW-0285">Flavoprotein</keyword>
<gene>
    <name evidence="6" type="ORF">WMW72_30540</name>
</gene>
<dbReference type="PANTHER" id="PTHR36117:SF3">
    <property type="entry name" value="4-HYDROXYPHENYLACETATE 3-MONOOXYGENASE-RELATED"/>
    <property type="match status" value="1"/>
</dbReference>
<dbReference type="RefSeq" id="WP_341419370.1">
    <property type="nucleotide sequence ID" value="NZ_JBBPCC010000027.1"/>
</dbReference>
<keyword evidence="2" id="KW-0274">FAD</keyword>
<dbReference type="InterPro" id="IPR004925">
    <property type="entry name" value="HpaB/PvcC/4-BUDH"/>
</dbReference>
<evidence type="ECO:0000313" key="6">
    <source>
        <dbReference type="EMBL" id="MEK8132246.1"/>
    </source>
</evidence>
<dbReference type="InterPro" id="IPR009100">
    <property type="entry name" value="AcylCoA_DH/oxidase_NM_dom_sf"/>
</dbReference>
<evidence type="ECO:0000256" key="1">
    <source>
        <dbReference type="ARBA" id="ARBA00022630"/>
    </source>
</evidence>
<comment type="caution">
    <text evidence="6">The sequence shown here is derived from an EMBL/GenBank/DDBJ whole genome shotgun (WGS) entry which is preliminary data.</text>
</comment>
<dbReference type="InterPro" id="IPR036250">
    <property type="entry name" value="AcylCo_DH-like_C"/>
</dbReference>
<feature type="domain" description="HpaB/PvcC/4-BUDH N-terminal" evidence="5">
    <location>
        <begin position="4"/>
        <end position="267"/>
    </location>
</feature>
<protein>
    <submittedName>
        <fullName evidence="6">4-hydroxyphenylacetate 3-hydroxylase N-terminal domain-containing protein</fullName>
    </submittedName>
</protein>
<dbReference type="Proteomes" id="UP001469365">
    <property type="component" value="Unassembled WGS sequence"/>
</dbReference>
<dbReference type="InterPro" id="IPR046373">
    <property type="entry name" value="Acyl-CoA_Oxase/DH_mid-dom_sf"/>
</dbReference>